<dbReference type="Proteomes" id="UP000199681">
    <property type="component" value="Unassembled WGS sequence"/>
</dbReference>
<dbReference type="RefSeq" id="WP_233195022.1">
    <property type="nucleotide sequence ID" value="NZ_BKAC01000010.1"/>
</dbReference>
<dbReference type="InterPro" id="IPR050300">
    <property type="entry name" value="GDXG_lipolytic_enzyme"/>
</dbReference>
<dbReference type="PANTHER" id="PTHR48081">
    <property type="entry name" value="AB HYDROLASE SUPERFAMILY PROTEIN C4A8.06C"/>
    <property type="match status" value="1"/>
</dbReference>
<accession>A0ABY1E9R4</accession>
<name>A0ABY1E9R4_9MICO</name>
<evidence type="ECO:0000256" key="1">
    <source>
        <dbReference type="ARBA" id="ARBA00022801"/>
    </source>
</evidence>
<dbReference type="SUPFAM" id="SSF53474">
    <property type="entry name" value="alpha/beta-Hydrolases"/>
    <property type="match status" value="1"/>
</dbReference>
<reference evidence="3 4" key="1">
    <citation type="submission" date="2016-10" db="EMBL/GenBank/DDBJ databases">
        <authorList>
            <person name="Varghese N."/>
            <person name="Submissions S."/>
        </authorList>
    </citation>
    <scope>NUCLEOTIDE SEQUENCE [LARGE SCALE GENOMIC DNA]</scope>
    <source>
        <strain evidence="3 4">GMCC 1.11211</strain>
    </source>
</reference>
<keyword evidence="1" id="KW-0378">Hydrolase</keyword>
<gene>
    <name evidence="3" type="ORF">SAMN05216274_101371</name>
</gene>
<organism evidence="3 4">
    <name type="scientific">Cryobacterium levicorallinum</name>
    <dbReference type="NCBI Taxonomy" id="995038"/>
    <lineage>
        <taxon>Bacteria</taxon>
        <taxon>Bacillati</taxon>
        <taxon>Actinomycetota</taxon>
        <taxon>Actinomycetes</taxon>
        <taxon>Micrococcales</taxon>
        <taxon>Microbacteriaceae</taxon>
        <taxon>Cryobacterium</taxon>
    </lineage>
</organism>
<dbReference type="Gene3D" id="3.40.50.1820">
    <property type="entry name" value="alpha/beta hydrolase"/>
    <property type="match status" value="1"/>
</dbReference>
<proteinExistence type="predicted"/>
<evidence type="ECO:0000313" key="3">
    <source>
        <dbReference type="EMBL" id="SFH21119.1"/>
    </source>
</evidence>
<protein>
    <submittedName>
        <fullName evidence="3">Acetyl esterase/lipase</fullName>
    </submittedName>
</protein>
<dbReference type="InterPro" id="IPR029058">
    <property type="entry name" value="AB_hydrolase_fold"/>
</dbReference>
<dbReference type="InterPro" id="IPR013094">
    <property type="entry name" value="AB_hydrolase_3"/>
</dbReference>
<evidence type="ECO:0000259" key="2">
    <source>
        <dbReference type="Pfam" id="PF07859"/>
    </source>
</evidence>
<feature type="domain" description="Alpha/beta hydrolase fold-3" evidence="2">
    <location>
        <begin position="126"/>
        <end position="323"/>
    </location>
</feature>
<keyword evidence="4" id="KW-1185">Reference proteome</keyword>
<comment type="caution">
    <text evidence="3">The sequence shown here is derived from an EMBL/GenBank/DDBJ whole genome shotgun (WGS) entry which is preliminary data.</text>
</comment>
<dbReference type="EMBL" id="FOPW01000001">
    <property type="protein sequence ID" value="SFH21119.1"/>
    <property type="molecule type" value="Genomic_DNA"/>
</dbReference>
<sequence>MSYTSTAFDIVRPTPFAAHPSTSAGTARADRRAPAWLHGIRLHADGVTVDRSTHRETGIRRLPVWAWRALMLRPATPVHKFNLHPIDSVEYDLDIDYIGDGQKIHRLDVLVPKRTDAVAAPLPVYVYFHGGGWTSGDKDPLTKYCASQAAEGMIVINANYRMATRFQLGHMMQDGNAVLDWVARNVAAYGGDPTRIVLGGDSAGGHIAALLTAAAYAPELAEHYGIRPPVTARHLRGLVQHCSIADFSVLFDRGFVLSLNFVRMLLPERGRGLHLRTAARFMSPIEWLDRGFPPVFVTTSERDYFYRANLNFIEALRARKIWVDTLIYGRRSVNTKHTWQQDDSHPESQEVYRRLGAFVRAVAPRAVVAV</sequence>
<dbReference type="Pfam" id="PF07859">
    <property type="entry name" value="Abhydrolase_3"/>
    <property type="match status" value="1"/>
</dbReference>
<evidence type="ECO:0000313" key="4">
    <source>
        <dbReference type="Proteomes" id="UP000199681"/>
    </source>
</evidence>